<dbReference type="GO" id="GO:0004252">
    <property type="term" value="F:serine-type endopeptidase activity"/>
    <property type="evidence" value="ECO:0007669"/>
    <property type="project" value="UniProtKB-UniRule"/>
</dbReference>
<dbReference type="Pfam" id="PF00082">
    <property type="entry name" value="Peptidase_S8"/>
    <property type="match status" value="1"/>
</dbReference>
<evidence type="ECO:0000256" key="4">
    <source>
        <dbReference type="PROSITE-ProRule" id="PRU01240"/>
    </source>
</evidence>
<dbReference type="InterPro" id="IPR008979">
    <property type="entry name" value="Galactose-bd-like_sf"/>
</dbReference>
<dbReference type="InterPro" id="IPR022398">
    <property type="entry name" value="Peptidase_S8_His-AS"/>
</dbReference>
<feature type="active site" description="Charge relay system" evidence="4">
    <location>
        <position position="330"/>
    </location>
</feature>
<evidence type="ECO:0000256" key="3">
    <source>
        <dbReference type="ARBA" id="ARBA00022825"/>
    </source>
</evidence>
<feature type="region of interest" description="Disordered" evidence="5">
    <location>
        <begin position="310"/>
        <end position="344"/>
    </location>
</feature>
<keyword evidence="2 4" id="KW-0378">Hydrolase</keyword>
<dbReference type="PROSITE" id="PS00138">
    <property type="entry name" value="SUBTILASE_SER"/>
    <property type="match status" value="1"/>
</dbReference>
<dbReference type="PROSITE" id="PS00137">
    <property type="entry name" value="SUBTILASE_HIS"/>
    <property type="match status" value="1"/>
</dbReference>
<dbReference type="InterPro" id="IPR051048">
    <property type="entry name" value="Peptidase_S8/S53_subtilisin"/>
</dbReference>
<dbReference type="InterPro" id="IPR015500">
    <property type="entry name" value="Peptidase_S8_subtilisin-rel"/>
</dbReference>
<dbReference type="InterPro" id="IPR034058">
    <property type="entry name" value="TagA/B/C/D_pept_dom"/>
</dbReference>
<comment type="caution">
    <text evidence="7">The sequence shown here is derived from an EMBL/GenBank/DDBJ whole genome shotgun (WGS) entry which is preliminary data.</text>
</comment>
<dbReference type="PRINTS" id="PR00723">
    <property type="entry name" value="SUBTILISIN"/>
</dbReference>
<dbReference type="CDD" id="cd04842">
    <property type="entry name" value="Peptidases_S8_Kp43_protease"/>
    <property type="match status" value="1"/>
</dbReference>
<dbReference type="PANTHER" id="PTHR43399">
    <property type="entry name" value="SUBTILISIN-RELATED"/>
    <property type="match status" value="1"/>
</dbReference>
<feature type="domain" description="Peptidase S8/S53" evidence="6">
    <location>
        <begin position="269"/>
        <end position="634"/>
    </location>
</feature>
<organism evidence="7 8">
    <name type="scientific">Actinoallomurus bryophytorum</name>
    <dbReference type="NCBI Taxonomy" id="1490222"/>
    <lineage>
        <taxon>Bacteria</taxon>
        <taxon>Bacillati</taxon>
        <taxon>Actinomycetota</taxon>
        <taxon>Actinomycetes</taxon>
        <taxon>Streptosporangiales</taxon>
        <taxon>Thermomonosporaceae</taxon>
        <taxon>Actinoallomurus</taxon>
    </lineage>
</organism>
<dbReference type="PROSITE" id="PS51892">
    <property type="entry name" value="SUBTILASE"/>
    <property type="match status" value="1"/>
</dbReference>
<accession>A0A543CK65</accession>
<feature type="region of interest" description="Disordered" evidence="5">
    <location>
        <begin position="467"/>
        <end position="507"/>
    </location>
</feature>
<dbReference type="SUPFAM" id="SSF52743">
    <property type="entry name" value="Subtilisin-like"/>
    <property type="match status" value="1"/>
</dbReference>
<dbReference type="AlphaFoldDB" id="A0A543CK65"/>
<dbReference type="InterPro" id="IPR000209">
    <property type="entry name" value="Peptidase_S8/S53_dom"/>
</dbReference>
<dbReference type="SUPFAM" id="SSF49785">
    <property type="entry name" value="Galactose-binding domain-like"/>
    <property type="match status" value="1"/>
</dbReference>
<dbReference type="OrthoDB" id="9813435at2"/>
<dbReference type="RefSeq" id="WP_141956226.1">
    <property type="nucleotide sequence ID" value="NZ_VFOZ01000001.1"/>
</dbReference>
<dbReference type="Gene3D" id="2.60.120.380">
    <property type="match status" value="1"/>
</dbReference>
<gene>
    <name evidence="7" type="ORF">FB559_3086</name>
</gene>
<keyword evidence="3 4" id="KW-0720">Serine protease</keyword>
<dbReference type="InterPro" id="IPR036852">
    <property type="entry name" value="Peptidase_S8/S53_dom_sf"/>
</dbReference>
<dbReference type="GO" id="GO:0006508">
    <property type="term" value="P:proteolysis"/>
    <property type="evidence" value="ECO:0007669"/>
    <property type="project" value="UniProtKB-KW"/>
</dbReference>
<dbReference type="Proteomes" id="UP000316096">
    <property type="component" value="Unassembled WGS sequence"/>
</dbReference>
<feature type="active site" description="Charge relay system" evidence="4">
    <location>
        <position position="278"/>
    </location>
</feature>
<feature type="active site" description="Charge relay system" evidence="4">
    <location>
        <position position="596"/>
    </location>
</feature>
<protein>
    <submittedName>
        <fullName evidence="7">Subtilase family protein</fullName>
    </submittedName>
</protein>
<keyword evidence="1 4" id="KW-0645">Protease</keyword>
<evidence type="ECO:0000313" key="8">
    <source>
        <dbReference type="Proteomes" id="UP000316096"/>
    </source>
</evidence>
<dbReference type="Gene3D" id="3.40.50.200">
    <property type="entry name" value="Peptidase S8/S53 domain"/>
    <property type="match status" value="1"/>
</dbReference>
<keyword evidence="8" id="KW-1185">Reference proteome</keyword>
<comment type="similarity">
    <text evidence="4">Belongs to the peptidase S8 family.</text>
</comment>
<sequence length="800" mass="83711">MSTTLLLTVQSDDEDAAVRETGIEVLARYPDAILVRGTHEQAGSLERLGMETIPLADRPVVTTGNAFSFADAVRAQEVAAVEPAPDRPAYYLARLAGPPAAEWLRELGALGAQVHDSLPGFTLLVGIRPEHLGELEALSWVEDVTPYRPAMKVSPKVHSTARSNLGIADLANLPERDGSERQLVEVSVFAGESLQDAVAQVRGSGGTVLSTTGRALVASVPSGAVARLAGLQGVVAILPYAFPRPHNDQARRVLGVPPDNSFAGHSLTGAGQIVAIADSGLDTGDPETLHADIRGRVAGIISWPTRPDLADLVTDPPEHDDGPSDVDSGHGTHVTGSVLGDGSAARDAGATVVPAGVAPEAQVFFQAVSQRLHWKSAEQLVAEGKEVPDDPWPPAEEGLWGLPLDLAVLFQQAYRAGARVHTNSWGSSVAGSYTNEARAVDDFAWHHPDMLILFSAGNDGVDTDIDGVIDEDSVSSPGSAKNCLTVGAGENTRPSGSTPPPGRDGRWDQLKAKDGTLRWPHLGAAGHISDNADGMAAFSSRGPVDGDRIKPDVVAPGTNILSTLSSALPADFNPLWGRLPAEHPLRRFYCWSGGTSMATPLVAGAAALVRQQLVRDHGHEPSSALVKAFLVTGAAPMTGQFAGEVPTGSNDVSGFGRVDVASTVAALSSKRTVFADDPADAVMSGERRIYRIEEVDPDAPLVVTLVWTDAPSALGGLVNQLYLSVQTPDGTYLDGDVSPFPNPVNNVQRVVIPAPAAGAHVIRVFGTSVITTSTRVTSAVGERQDFAIVVAGGTSLTRIR</sequence>
<evidence type="ECO:0000256" key="2">
    <source>
        <dbReference type="ARBA" id="ARBA00022801"/>
    </source>
</evidence>
<proteinExistence type="inferred from homology"/>
<evidence type="ECO:0000313" key="7">
    <source>
        <dbReference type="EMBL" id="TQL97496.1"/>
    </source>
</evidence>
<evidence type="ECO:0000256" key="5">
    <source>
        <dbReference type="SAM" id="MobiDB-lite"/>
    </source>
</evidence>
<dbReference type="PANTHER" id="PTHR43399:SF5">
    <property type="entry name" value="PEPTIDASE S8 FAMILY WITH PROTEASE-ASSOCIATED DOMAIN"/>
    <property type="match status" value="1"/>
</dbReference>
<dbReference type="EMBL" id="VFOZ01000001">
    <property type="protein sequence ID" value="TQL97496.1"/>
    <property type="molecule type" value="Genomic_DNA"/>
</dbReference>
<evidence type="ECO:0000259" key="6">
    <source>
        <dbReference type="Pfam" id="PF00082"/>
    </source>
</evidence>
<name>A0A543CK65_9ACTN</name>
<feature type="compositionally biased region" description="Basic and acidic residues" evidence="5">
    <location>
        <begin position="316"/>
        <end position="330"/>
    </location>
</feature>
<dbReference type="InterPro" id="IPR023828">
    <property type="entry name" value="Peptidase_S8_Ser-AS"/>
</dbReference>
<evidence type="ECO:0000256" key="1">
    <source>
        <dbReference type="ARBA" id="ARBA00022670"/>
    </source>
</evidence>
<reference evidence="7 8" key="1">
    <citation type="submission" date="2019-06" db="EMBL/GenBank/DDBJ databases">
        <title>Sequencing the genomes of 1000 actinobacteria strains.</title>
        <authorList>
            <person name="Klenk H.-P."/>
        </authorList>
    </citation>
    <scope>NUCLEOTIDE SEQUENCE [LARGE SCALE GENOMIC DNA]</scope>
    <source>
        <strain evidence="7 8">DSM 102200</strain>
    </source>
</reference>